<keyword evidence="1" id="KW-0805">Transcription regulation</keyword>
<accession>A0A0D8IWF9</accession>
<feature type="domain" description="HTH araC/xylS-type" evidence="5">
    <location>
        <begin position="626"/>
        <end position="725"/>
    </location>
</feature>
<dbReference type="EMBL" id="VUNJ01000013">
    <property type="protein sequence ID" value="MST92644.1"/>
    <property type="molecule type" value="Genomic_DNA"/>
</dbReference>
<dbReference type="InterPro" id="IPR018062">
    <property type="entry name" value="HTH_AraC-typ_CS"/>
</dbReference>
<dbReference type="InterPro" id="IPR009057">
    <property type="entry name" value="Homeodomain-like_sf"/>
</dbReference>
<reference evidence="8 11" key="2">
    <citation type="journal article" date="2019" name="Nat. Med.">
        <title>A library of human gut bacterial isolates paired with longitudinal multiomics data enables mechanistic microbiome research.</title>
        <authorList>
            <person name="Poyet M."/>
            <person name="Groussin M."/>
            <person name="Gibbons S.M."/>
            <person name="Avila-Pacheco J."/>
            <person name="Jiang X."/>
            <person name="Kearney S.M."/>
            <person name="Perrotta A.R."/>
            <person name="Berdy B."/>
            <person name="Zhao S."/>
            <person name="Lieberman T.D."/>
            <person name="Swanson P.K."/>
            <person name="Smith M."/>
            <person name="Roesemann S."/>
            <person name="Alexander J.E."/>
            <person name="Rich S.A."/>
            <person name="Livny J."/>
            <person name="Vlamakis H."/>
            <person name="Clish C."/>
            <person name="Bullock K."/>
            <person name="Deik A."/>
            <person name="Scott J."/>
            <person name="Pierce K.A."/>
            <person name="Xavier R.J."/>
            <person name="Alm E.J."/>
        </authorList>
    </citation>
    <scope>NUCLEOTIDE SEQUENCE [LARGE SCALE GENOMIC DNA]</scope>
    <source>
        <strain evidence="8 11">BIOML-A7</strain>
    </source>
</reference>
<dbReference type="GeneID" id="42858034"/>
<reference evidence="6" key="1">
    <citation type="submission" date="2015-02" db="EMBL/GenBank/DDBJ databases">
        <title>A novel member of the family Ruminococcaceae isolated from human feces.</title>
        <authorList>
            <person name="Shkoporov A.N."/>
            <person name="Chaplin A.V."/>
            <person name="Motuzova O.V."/>
            <person name="Kafarskaia L.I."/>
            <person name="Khokhlova E.V."/>
            <person name="Efimov B.A."/>
        </authorList>
    </citation>
    <scope>NUCLEOTIDE SEQUENCE [LARGE SCALE GENOMIC DNA]</scope>
    <source>
        <strain evidence="6">585-1</strain>
    </source>
</reference>
<sequence length="728" mass="79869">MPHRKKHTMRWLRSILAVVLSCLLLCSLLCLYVLHVLERTVVETNTALTAYVQKSVDTRLEELHRYSTTIEITHANTLLKNLRELPGTLPAQAYQLSVTLRDFLVTNKLARGVYLYYPRTGLVVGNMGCFEAASYYALQGVPQREGYDAWLAELTKSHDTRFMLLQMPKDERLCYVREMRMTGEIAAVVVIEIDREELLRAFDAAGLPGDSATGVLLDGQLVAATGNMALLEDTPGLYAAWCADPQASPESGGSFAFFNASALPGLDYVSVYSARGLLRTVRFTLAVCVAGAVCCLAAGVAASVFISRRNAKPMEKLLAALGAQGSGAQDEYQFITNKIEQMMTEKYKSEELMQEHQTLLNGLFLSTVLRGGLHSENAIFAAAKRYEVSFEHPTYQVLVLAGTERSVPDAGPEPGLLHGTLAALGHEGLVSAYGGRYVVLLNAEECLPDSQAEALARALLDQAFPARPAHAGVGPCYDSMTDILTSYNCALLALRCEAPSARHPVNRYTPRLTRADCGDPGVMQAFSHRIYEKQFAQAQQLMERLYTEYLYAGAPAGTEAMRQSAVDNLLADALRAALPEARAAQEVRALTAAGPPHAQRRQAQHALAVLVQAAAPGAEDKEPVAVRAKRIIDENFADPMMGLYLVSEQLNVSNSYLSTTFKATYGVSIIQYINRLRVDQAKSLILNTDMNIKDIAQTVGFSSDINFIRVFKKLENRTPTTLRRESRP</sequence>
<evidence type="ECO:0000256" key="1">
    <source>
        <dbReference type="ARBA" id="ARBA00023015"/>
    </source>
</evidence>
<dbReference type="EMBL" id="WMZR01000016">
    <property type="protein sequence ID" value="MTS52314.1"/>
    <property type="molecule type" value="Genomic_DNA"/>
</dbReference>
<dbReference type="Proteomes" id="UP000431913">
    <property type="component" value="Unassembled WGS sequence"/>
</dbReference>
<dbReference type="InterPro" id="IPR018060">
    <property type="entry name" value="HTH_AraC"/>
</dbReference>
<organism evidence="6 9">
    <name type="scientific">Ruthenibacterium lactatiformans</name>
    <dbReference type="NCBI Taxonomy" id="1550024"/>
    <lineage>
        <taxon>Bacteria</taxon>
        <taxon>Bacillati</taxon>
        <taxon>Bacillota</taxon>
        <taxon>Clostridia</taxon>
        <taxon>Eubacteriales</taxon>
        <taxon>Oscillospiraceae</taxon>
        <taxon>Ruthenibacterium</taxon>
    </lineage>
</organism>
<gene>
    <name evidence="7" type="ORF">FYJ76_11995</name>
    <name evidence="8" type="ORF">GMD52_12280</name>
    <name evidence="6" type="ORF">TQ39_15865</name>
</gene>
<evidence type="ECO:0000313" key="8">
    <source>
        <dbReference type="EMBL" id="MTS52314.1"/>
    </source>
</evidence>
<dbReference type="PROSITE" id="PS01124">
    <property type="entry name" value="HTH_ARAC_FAMILY_2"/>
    <property type="match status" value="1"/>
</dbReference>
<dbReference type="InterPro" id="IPR041522">
    <property type="entry name" value="CdaR_GGDEF"/>
</dbReference>
<comment type="caution">
    <text evidence="6">The sequence shown here is derived from an EMBL/GenBank/DDBJ whole genome shotgun (WGS) entry which is preliminary data.</text>
</comment>
<evidence type="ECO:0000259" key="5">
    <source>
        <dbReference type="PROSITE" id="PS01124"/>
    </source>
</evidence>
<evidence type="ECO:0000313" key="9">
    <source>
        <dbReference type="Proteomes" id="UP000032483"/>
    </source>
</evidence>
<reference evidence="7 10" key="3">
    <citation type="submission" date="2019-08" db="EMBL/GenBank/DDBJ databases">
        <title>In-depth cultivation of the pig gut microbiome towards novel bacterial diversity and tailored functional studies.</title>
        <authorList>
            <person name="Wylensek D."/>
            <person name="Hitch T.C.A."/>
            <person name="Clavel T."/>
        </authorList>
    </citation>
    <scope>NUCLEOTIDE SEQUENCE [LARGE SCALE GENOMIC DNA]</scope>
    <source>
        <strain evidence="7 10">WCA3-601-WT-6J</strain>
    </source>
</reference>
<dbReference type="Gene3D" id="1.10.10.60">
    <property type="entry name" value="Homeodomain-like"/>
    <property type="match status" value="2"/>
</dbReference>
<feature type="transmembrane region" description="Helical" evidence="4">
    <location>
        <begin position="283"/>
        <end position="306"/>
    </location>
</feature>
<dbReference type="RefSeq" id="WP_050006254.1">
    <property type="nucleotide sequence ID" value="NZ_CAUBBA010000062.1"/>
</dbReference>
<dbReference type="AlphaFoldDB" id="A0A0D8IWF9"/>
<dbReference type="EMBL" id="JXXK01000030">
    <property type="protein sequence ID" value="KJF38814.1"/>
    <property type="molecule type" value="Genomic_DNA"/>
</dbReference>
<dbReference type="PROSITE" id="PS00041">
    <property type="entry name" value="HTH_ARAC_FAMILY_1"/>
    <property type="match status" value="1"/>
</dbReference>
<evidence type="ECO:0000313" key="7">
    <source>
        <dbReference type="EMBL" id="MST92644.1"/>
    </source>
</evidence>
<dbReference type="SUPFAM" id="SSF46689">
    <property type="entry name" value="Homeodomain-like"/>
    <property type="match status" value="1"/>
</dbReference>
<proteinExistence type="predicted"/>
<dbReference type="Pfam" id="PF17853">
    <property type="entry name" value="GGDEF_2"/>
    <property type="match status" value="1"/>
</dbReference>
<evidence type="ECO:0000256" key="4">
    <source>
        <dbReference type="SAM" id="Phobius"/>
    </source>
</evidence>
<keyword evidence="3" id="KW-0804">Transcription</keyword>
<evidence type="ECO:0000313" key="10">
    <source>
        <dbReference type="Proteomes" id="UP000431913"/>
    </source>
</evidence>
<evidence type="ECO:0000256" key="3">
    <source>
        <dbReference type="ARBA" id="ARBA00023163"/>
    </source>
</evidence>
<name>A0A0D8IWF9_9FIRM</name>
<dbReference type="PANTHER" id="PTHR43280:SF2">
    <property type="entry name" value="HTH-TYPE TRANSCRIPTIONAL REGULATOR EXSA"/>
    <property type="match status" value="1"/>
</dbReference>
<evidence type="ECO:0000313" key="11">
    <source>
        <dbReference type="Proteomes" id="UP000449193"/>
    </source>
</evidence>
<dbReference type="PANTHER" id="PTHR43280">
    <property type="entry name" value="ARAC-FAMILY TRANSCRIPTIONAL REGULATOR"/>
    <property type="match status" value="1"/>
</dbReference>
<keyword evidence="4" id="KW-0472">Membrane</keyword>
<dbReference type="Pfam" id="PF12833">
    <property type="entry name" value="HTH_18"/>
    <property type="match status" value="1"/>
</dbReference>
<keyword evidence="9" id="KW-1185">Reference proteome</keyword>
<dbReference type="Proteomes" id="UP000032483">
    <property type="component" value="Unassembled WGS sequence"/>
</dbReference>
<dbReference type="Proteomes" id="UP000449193">
    <property type="component" value="Unassembled WGS sequence"/>
</dbReference>
<keyword evidence="2" id="KW-0238">DNA-binding</keyword>
<evidence type="ECO:0000313" key="6">
    <source>
        <dbReference type="EMBL" id="KJF38814.1"/>
    </source>
</evidence>
<dbReference type="SMART" id="SM00342">
    <property type="entry name" value="HTH_ARAC"/>
    <property type="match status" value="1"/>
</dbReference>
<keyword evidence="4" id="KW-1133">Transmembrane helix</keyword>
<evidence type="ECO:0000256" key="2">
    <source>
        <dbReference type="ARBA" id="ARBA00023125"/>
    </source>
</evidence>
<dbReference type="GO" id="GO:0003700">
    <property type="term" value="F:DNA-binding transcription factor activity"/>
    <property type="evidence" value="ECO:0007669"/>
    <property type="project" value="InterPro"/>
</dbReference>
<keyword evidence="4" id="KW-0812">Transmembrane</keyword>
<dbReference type="GO" id="GO:0043565">
    <property type="term" value="F:sequence-specific DNA binding"/>
    <property type="evidence" value="ECO:0007669"/>
    <property type="project" value="InterPro"/>
</dbReference>
<protein>
    <submittedName>
        <fullName evidence="8">Helix-turn-helix domain-containing protein</fullName>
    </submittedName>
    <submittedName>
        <fullName evidence="7">Helix-turn-helix transcriptional regulator</fullName>
    </submittedName>
</protein>